<dbReference type="PANTHER" id="PTHR28554">
    <property type="entry name" value="39S RIBOSOMAL PROTEIN L45, MITOCHONDRIAL"/>
    <property type="match status" value="1"/>
</dbReference>
<keyword evidence="4" id="KW-0496">Mitochondrion</keyword>
<comment type="similarity">
    <text evidence="6">Belongs to the mitochondrion-specific ribosomal protein mL45 family.</text>
</comment>
<evidence type="ECO:0000256" key="7">
    <source>
        <dbReference type="ARBA" id="ARBA00039448"/>
    </source>
</evidence>
<dbReference type="AlphaFoldDB" id="A0A7R9MNJ9"/>
<evidence type="ECO:0000256" key="3">
    <source>
        <dbReference type="ARBA" id="ARBA00022980"/>
    </source>
</evidence>
<dbReference type="GO" id="GO:1990904">
    <property type="term" value="C:ribonucleoprotein complex"/>
    <property type="evidence" value="ECO:0007669"/>
    <property type="project" value="UniProtKB-KW"/>
</dbReference>
<proteinExistence type="inferred from homology"/>
<evidence type="ECO:0000256" key="2">
    <source>
        <dbReference type="ARBA" id="ARBA00022946"/>
    </source>
</evidence>
<evidence type="ECO:0000256" key="9">
    <source>
        <dbReference type="SAM" id="MobiDB-lite"/>
    </source>
</evidence>
<dbReference type="EMBL" id="CAJPVJ010028786">
    <property type="protein sequence ID" value="CAG2179798.1"/>
    <property type="molecule type" value="Genomic_DNA"/>
</dbReference>
<gene>
    <name evidence="11" type="ORF">ONB1V03_LOCUS19222</name>
</gene>
<evidence type="ECO:0000256" key="6">
    <source>
        <dbReference type="ARBA" id="ARBA00038073"/>
    </source>
</evidence>
<dbReference type="SMART" id="SM00978">
    <property type="entry name" value="Tim44"/>
    <property type="match status" value="1"/>
</dbReference>
<organism evidence="11">
    <name type="scientific">Oppiella nova</name>
    <dbReference type="NCBI Taxonomy" id="334625"/>
    <lineage>
        <taxon>Eukaryota</taxon>
        <taxon>Metazoa</taxon>
        <taxon>Ecdysozoa</taxon>
        <taxon>Arthropoda</taxon>
        <taxon>Chelicerata</taxon>
        <taxon>Arachnida</taxon>
        <taxon>Acari</taxon>
        <taxon>Acariformes</taxon>
        <taxon>Sarcoptiformes</taxon>
        <taxon>Oribatida</taxon>
        <taxon>Brachypylina</taxon>
        <taxon>Oppioidea</taxon>
        <taxon>Oppiidae</taxon>
        <taxon>Oppiella</taxon>
    </lineage>
</organism>
<keyword evidence="3" id="KW-0689">Ribosomal protein</keyword>
<dbReference type="GO" id="GO:0005739">
    <property type="term" value="C:mitochondrion"/>
    <property type="evidence" value="ECO:0007669"/>
    <property type="project" value="UniProtKB-SubCell"/>
</dbReference>
<evidence type="ECO:0000259" key="10">
    <source>
        <dbReference type="SMART" id="SM00978"/>
    </source>
</evidence>
<keyword evidence="2" id="KW-0809">Transit peptide</keyword>
<dbReference type="SUPFAM" id="SSF54427">
    <property type="entry name" value="NTF2-like"/>
    <property type="match status" value="1"/>
</dbReference>
<dbReference type="GO" id="GO:0005840">
    <property type="term" value="C:ribosome"/>
    <property type="evidence" value="ECO:0007669"/>
    <property type="project" value="UniProtKB-KW"/>
</dbReference>
<evidence type="ECO:0000256" key="8">
    <source>
        <dbReference type="ARBA" id="ARBA00043031"/>
    </source>
</evidence>
<evidence type="ECO:0000256" key="4">
    <source>
        <dbReference type="ARBA" id="ARBA00023128"/>
    </source>
</evidence>
<dbReference type="FunFam" id="3.10.450.240:FF:000003">
    <property type="entry name" value="39S ribosomal protein L45, mitochondrial"/>
    <property type="match status" value="1"/>
</dbReference>
<accession>A0A7R9MNJ9</accession>
<dbReference type="Proteomes" id="UP000728032">
    <property type="component" value="Unassembled WGS sequence"/>
</dbReference>
<feature type="region of interest" description="Disordered" evidence="9">
    <location>
        <begin position="201"/>
        <end position="258"/>
    </location>
</feature>
<protein>
    <recommendedName>
        <fullName evidence="7">Large ribosomal subunit protein mL45</fullName>
    </recommendedName>
    <alternativeName>
        <fullName evidence="8">39S ribosomal protein L45, mitochondrial</fullName>
    </alternativeName>
</protein>
<dbReference type="InterPro" id="IPR007379">
    <property type="entry name" value="Tim44-like_dom"/>
</dbReference>
<keyword evidence="12" id="KW-1185">Reference proteome</keyword>
<evidence type="ECO:0000313" key="12">
    <source>
        <dbReference type="Proteomes" id="UP000728032"/>
    </source>
</evidence>
<dbReference type="EMBL" id="OC943611">
    <property type="protein sequence ID" value="CAD7662662.1"/>
    <property type="molecule type" value="Genomic_DNA"/>
</dbReference>
<evidence type="ECO:0000256" key="5">
    <source>
        <dbReference type="ARBA" id="ARBA00023274"/>
    </source>
</evidence>
<evidence type="ECO:0000256" key="1">
    <source>
        <dbReference type="ARBA" id="ARBA00004173"/>
    </source>
</evidence>
<dbReference type="OrthoDB" id="19619at2759"/>
<sequence length="258" mass="29501">MTMSSTNGILDPFVPPEGDGKASIISGVGARQRWDIVSKKGRSMLALRKVRTYEDELDLPTFAEHALDVYIKAHTALADKKYDSLHDFVTEHAFPHMTFKTNLKTIKWQFISAIEKPLVSHVRTLDVLSKNNLFAQMTVRLHTRQILAIYDRFGILMHGSDAVVKDVLEYVVFEKHIANLYGKWRLHAKITPEWMPPKEPIRRTFIAPPAPPPKTEREIRYEKEGIMSDQRKADKKDRENQKKAEESSQGNSPQPALA</sequence>
<feature type="domain" description="Tim44-like" evidence="10">
    <location>
        <begin position="43"/>
        <end position="191"/>
    </location>
</feature>
<feature type="compositionally biased region" description="Polar residues" evidence="9">
    <location>
        <begin position="247"/>
        <end position="258"/>
    </location>
</feature>
<comment type="subcellular location">
    <subcellularLocation>
        <location evidence="1">Mitochondrion</location>
    </subcellularLocation>
</comment>
<dbReference type="InterPro" id="IPR051975">
    <property type="entry name" value="mtLSU_mL45"/>
</dbReference>
<keyword evidence="5" id="KW-0687">Ribonucleoprotein</keyword>
<dbReference type="PANTHER" id="PTHR28554:SF1">
    <property type="entry name" value="LARGE RIBOSOMAL SUBUNIT PROTEIN ML45"/>
    <property type="match status" value="1"/>
</dbReference>
<name>A0A7R9MNJ9_9ACAR</name>
<reference evidence="11" key="1">
    <citation type="submission" date="2020-11" db="EMBL/GenBank/DDBJ databases">
        <authorList>
            <person name="Tran Van P."/>
        </authorList>
    </citation>
    <scope>NUCLEOTIDE SEQUENCE</scope>
</reference>
<dbReference type="Gene3D" id="3.10.450.240">
    <property type="match status" value="1"/>
</dbReference>
<evidence type="ECO:0000313" key="11">
    <source>
        <dbReference type="EMBL" id="CAD7662662.1"/>
    </source>
</evidence>
<feature type="compositionally biased region" description="Basic and acidic residues" evidence="9">
    <location>
        <begin position="214"/>
        <end position="246"/>
    </location>
</feature>
<dbReference type="Pfam" id="PF04280">
    <property type="entry name" value="Tim44"/>
    <property type="match status" value="1"/>
</dbReference>
<dbReference type="InterPro" id="IPR032710">
    <property type="entry name" value="NTF2-like_dom_sf"/>
</dbReference>